<dbReference type="PANTHER" id="PTHR34472">
    <property type="entry name" value="SULFUR CARRIER PROTEIN THIS"/>
    <property type="match status" value="1"/>
</dbReference>
<gene>
    <name evidence="1" type="ORF">A45J_2568</name>
</gene>
<dbReference type="Gene3D" id="3.10.20.30">
    <property type="match status" value="1"/>
</dbReference>
<dbReference type="NCBIfam" id="TIGR01683">
    <property type="entry name" value="thiS"/>
    <property type="match status" value="1"/>
</dbReference>
<dbReference type="SUPFAM" id="SSF54285">
    <property type="entry name" value="MoaD/ThiS"/>
    <property type="match status" value="1"/>
</dbReference>
<dbReference type="InterPro" id="IPR003749">
    <property type="entry name" value="ThiS/MoaD-like"/>
</dbReference>
<dbReference type="AlphaFoldDB" id="A0A5J4L593"/>
<protein>
    <submittedName>
        <fullName evidence="1">Thiamine biosynthesis protein ThiS</fullName>
    </submittedName>
</protein>
<dbReference type="EMBL" id="BLAB01000001">
    <property type="protein sequence ID" value="GER94803.1"/>
    <property type="molecule type" value="Genomic_DNA"/>
</dbReference>
<sequence>MKLRINGEYKEMRSKTISELLKELDIIPERVAVEVNLTIIKRQEFENYYLKDGDTIEIVNFVGGGGLEFQISNLKF</sequence>
<proteinExistence type="predicted"/>
<dbReference type="InterPro" id="IPR016155">
    <property type="entry name" value="Mopterin_synth/thiamin_S_b"/>
</dbReference>
<dbReference type="InterPro" id="IPR010035">
    <property type="entry name" value="Thi_S"/>
</dbReference>
<accession>A0A5J4L593</accession>
<dbReference type="PANTHER" id="PTHR34472:SF1">
    <property type="entry name" value="SULFUR CARRIER PROTEIN THIS"/>
    <property type="match status" value="1"/>
</dbReference>
<dbReference type="Pfam" id="PF02597">
    <property type="entry name" value="ThiS"/>
    <property type="match status" value="1"/>
</dbReference>
<dbReference type="InterPro" id="IPR012675">
    <property type="entry name" value="Beta-grasp_dom_sf"/>
</dbReference>
<reference evidence="1" key="1">
    <citation type="submission" date="2019-10" db="EMBL/GenBank/DDBJ databases">
        <title>Metagenomic sequencing of thiosulfate-disproportionating enrichment culture.</title>
        <authorList>
            <person name="Umezawa K."/>
            <person name="Kojima H."/>
            <person name="Fukui M."/>
        </authorList>
    </citation>
    <scope>NUCLEOTIDE SEQUENCE</scope>
    <source>
        <strain evidence="1">45J</strain>
    </source>
</reference>
<comment type="caution">
    <text evidence="1">The sequence shown here is derived from an EMBL/GenBank/DDBJ whole genome shotgun (WGS) entry which is preliminary data.</text>
</comment>
<dbReference type="CDD" id="cd00565">
    <property type="entry name" value="Ubl_ThiS"/>
    <property type="match status" value="1"/>
</dbReference>
<name>A0A5J4L593_9ZZZZ</name>
<evidence type="ECO:0000313" key="1">
    <source>
        <dbReference type="EMBL" id="GER94803.1"/>
    </source>
</evidence>
<organism evidence="1">
    <name type="scientific">hot springs metagenome</name>
    <dbReference type="NCBI Taxonomy" id="433727"/>
    <lineage>
        <taxon>unclassified sequences</taxon>
        <taxon>metagenomes</taxon>
        <taxon>ecological metagenomes</taxon>
    </lineage>
</organism>